<evidence type="ECO:0000313" key="6">
    <source>
        <dbReference type="EMBL" id="QTX32452.1"/>
    </source>
</evidence>
<keyword evidence="2 6" id="KW-0032">Aminotransferase</keyword>
<comment type="similarity">
    <text evidence="5">Belongs to the class-III pyridoxal-phosphate-dependent aminotransferase family.</text>
</comment>
<dbReference type="AlphaFoldDB" id="A0A9Q7AMZ5"/>
<dbReference type="Pfam" id="PF00202">
    <property type="entry name" value="Aminotran_3"/>
    <property type="match status" value="1"/>
</dbReference>
<reference evidence="7" key="1">
    <citation type="submission" date="2021-04" db="EMBL/GenBank/DDBJ databases">
        <title>A novel Synergistetes isolate from a pyrite-forming mixed culture.</title>
        <authorList>
            <person name="Bunk B."/>
            <person name="Sproer C."/>
            <person name="Spring S."/>
            <person name="Pester M."/>
        </authorList>
    </citation>
    <scope>NUCLEOTIDE SEQUENCE [LARGE SCALE GENOMIC DNA]</scope>
    <source>
        <strain evidence="7">J.5.4.2-T.3.5.2</strain>
    </source>
</reference>
<dbReference type="Gene3D" id="3.90.1150.10">
    <property type="entry name" value="Aspartate Aminotransferase, domain 1"/>
    <property type="match status" value="1"/>
</dbReference>
<name>A0A9Q7AMZ5_9BACT</name>
<keyword evidence="3" id="KW-0808">Transferase</keyword>
<dbReference type="Gene3D" id="3.40.640.10">
    <property type="entry name" value="Type I PLP-dependent aspartate aminotransferase-like (Major domain)"/>
    <property type="match status" value="1"/>
</dbReference>
<sequence length="376" mass="39397">MAPIAGTSLYGGRSLEIVAGEGATVRDRSGREYIDFLCGHGAALFGHGHPDLRAALVEASALPWTIGMGLDAPARSAFLRLLGGLLEEGRAYLANSGAEAVEAALKLVMLLRPDRRRILAARRAFHGRTLGALGLTFNPHYRNPWKEVLLPVEFFAPEELPGAVDERTAAVFIEPVQGEGGVFPLDVSLGRALSEACRREGALLVADEIQSGWGRCGSLLASPLVGLDPDMVTLAKGLAGGLPAGALVWKGALGDFPSMSHGSTYGGNPLVSAVALRGHEVIGRDGLLERSVKVGSYLRSKLSQLPSVVAVRGLGLLVGVEIEGRSAPVVRALQERGLLALPAGPQVVRFLPPLVADVPSCDRAVAIFASVLEGRP</sequence>
<dbReference type="FunFam" id="3.40.640.10:FF:000004">
    <property type="entry name" value="Acetylornithine aminotransferase"/>
    <property type="match status" value="1"/>
</dbReference>
<dbReference type="EMBL" id="CP072943">
    <property type="protein sequence ID" value="QTX32452.1"/>
    <property type="molecule type" value="Genomic_DNA"/>
</dbReference>
<keyword evidence="7" id="KW-1185">Reference proteome</keyword>
<dbReference type="RefSeq" id="WP_274373688.1">
    <property type="nucleotide sequence ID" value="NZ_CP072943.1"/>
</dbReference>
<gene>
    <name evidence="6" type="ORF">KAR29_00435</name>
</gene>
<dbReference type="CDD" id="cd00610">
    <property type="entry name" value="OAT_like"/>
    <property type="match status" value="1"/>
</dbReference>
<dbReference type="InterPro" id="IPR050103">
    <property type="entry name" value="Class-III_PLP-dep_AT"/>
</dbReference>
<dbReference type="InterPro" id="IPR015424">
    <property type="entry name" value="PyrdxlP-dep_Trfase"/>
</dbReference>
<evidence type="ECO:0000256" key="5">
    <source>
        <dbReference type="RuleBase" id="RU003560"/>
    </source>
</evidence>
<dbReference type="InterPro" id="IPR015421">
    <property type="entry name" value="PyrdxlP-dep_Trfase_major"/>
</dbReference>
<organism evidence="6 7">
    <name type="scientific">Aminithiophilus ramosus</name>
    <dbReference type="NCBI Taxonomy" id="3029084"/>
    <lineage>
        <taxon>Bacteria</taxon>
        <taxon>Thermotogati</taxon>
        <taxon>Synergistota</taxon>
        <taxon>Synergistia</taxon>
        <taxon>Synergistales</taxon>
        <taxon>Aminithiophilaceae</taxon>
        <taxon>Aminithiophilus</taxon>
    </lineage>
</organism>
<dbReference type="Proteomes" id="UP000671879">
    <property type="component" value="Chromosome"/>
</dbReference>
<dbReference type="KEGG" id="aram:KAR29_00435"/>
<dbReference type="SUPFAM" id="SSF53383">
    <property type="entry name" value="PLP-dependent transferases"/>
    <property type="match status" value="1"/>
</dbReference>
<accession>A0A9Q7AMZ5</accession>
<dbReference type="PANTHER" id="PTHR11986">
    <property type="entry name" value="AMINOTRANSFERASE CLASS III"/>
    <property type="match status" value="1"/>
</dbReference>
<dbReference type="GO" id="GO:0030170">
    <property type="term" value="F:pyridoxal phosphate binding"/>
    <property type="evidence" value="ECO:0007669"/>
    <property type="project" value="InterPro"/>
</dbReference>
<dbReference type="GO" id="GO:0008483">
    <property type="term" value="F:transaminase activity"/>
    <property type="evidence" value="ECO:0007669"/>
    <property type="project" value="UniProtKB-KW"/>
</dbReference>
<evidence type="ECO:0000256" key="2">
    <source>
        <dbReference type="ARBA" id="ARBA00022576"/>
    </source>
</evidence>
<keyword evidence="4 5" id="KW-0663">Pyridoxal phosphate</keyword>
<dbReference type="InterPro" id="IPR005814">
    <property type="entry name" value="Aminotrans_3"/>
</dbReference>
<protein>
    <submittedName>
        <fullName evidence="6">Aspartate aminotransferase family protein</fullName>
    </submittedName>
</protein>
<evidence type="ECO:0000313" key="7">
    <source>
        <dbReference type="Proteomes" id="UP000671879"/>
    </source>
</evidence>
<evidence type="ECO:0000256" key="4">
    <source>
        <dbReference type="ARBA" id="ARBA00022898"/>
    </source>
</evidence>
<evidence type="ECO:0000256" key="1">
    <source>
        <dbReference type="ARBA" id="ARBA00001933"/>
    </source>
</evidence>
<evidence type="ECO:0000256" key="3">
    <source>
        <dbReference type="ARBA" id="ARBA00022679"/>
    </source>
</evidence>
<dbReference type="PANTHER" id="PTHR11986:SF79">
    <property type="entry name" value="ACETYLORNITHINE AMINOTRANSFERASE, MITOCHONDRIAL"/>
    <property type="match status" value="1"/>
</dbReference>
<proteinExistence type="inferred from homology"/>
<dbReference type="GO" id="GO:0042802">
    <property type="term" value="F:identical protein binding"/>
    <property type="evidence" value="ECO:0007669"/>
    <property type="project" value="TreeGrafter"/>
</dbReference>
<comment type="cofactor">
    <cofactor evidence="1">
        <name>pyridoxal 5'-phosphate</name>
        <dbReference type="ChEBI" id="CHEBI:597326"/>
    </cofactor>
</comment>
<dbReference type="InterPro" id="IPR015422">
    <property type="entry name" value="PyrdxlP-dep_Trfase_small"/>
</dbReference>